<evidence type="ECO:0000256" key="5">
    <source>
        <dbReference type="SAM" id="Phobius"/>
    </source>
</evidence>
<evidence type="ECO:0000256" key="4">
    <source>
        <dbReference type="ARBA" id="ARBA00023136"/>
    </source>
</evidence>
<dbReference type="EMBL" id="QRDP01000004">
    <property type="protein sequence ID" value="RED16816.1"/>
    <property type="molecule type" value="Genomic_DNA"/>
</dbReference>
<accession>A0A3D9FIA2</accession>
<feature type="transmembrane region" description="Helical" evidence="5">
    <location>
        <begin position="41"/>
        <end position="59"/>
    </location>
</feature>
<evidence type="ECO:0000259" key="6">
    <source>
        <dbReference type="Pfam" id="PF04116"/>
    </source>
</evidence>
<comment type="caution">
    <text evidence="7">The sequence shown here is derived from an EMBL/GenBank/DDBJ whole genome shotgun (WGS) entry which is preliminary data.</text>
</comment>
<dbReference type="Pfam" id="PF04116">
    <property type="entry name" value="FA_hydroxylase"/>
    <property type="match status" value="1"/>
</dbReference>
<keyword evidence="2 5" id="KW-0812">Transmembrane</keyword>
<reference evidence="7 8" key="1">
    <citation type="submission" date="2018-07" db="EMBL/GenBank/DDBJ databases">
        <title>Genomic Encyclopedia of Type Strains, Phase IV (KMG-IV): sequencing the most valuable type-strain genomes for metagenomic binning, comparative biology and taxonomic classification.</title>
        <authorList>
            <person name="Goeker M."/>
        </authorList>
    </citation>
    <scope>NUCLEOTIDE SEQUENCE [LARGE SCALE GENOMIC DNA]</scope>
    <source>
        <strain evidence="7 8">DSM 26725</strain>
    </source>
</reference>
<gene>
    <name evidence="7" type="ORF">DFR46_1848</name>
</gene>
<dbReference type="InterPro" id="IPR050307">
    <property type="entry name" value="Sterol_Desaturase_Related"/>
</dbReference>
<feature type="transmembrane region" description="Helical" evidence="5">
    <location>
        <begin position="141"/>
        <end position="164"/>
    </location>
</feature>
<dbReference type="OrthoDB" id="9770329at2"/>
<protein>
    <submittedName>
        <fullName evidence="7">Sterol desaturase/sphingolipid hydroxylase (Fatty acid hydroxylase superfamily)</fullName>
    </submittedName>
</protein>
<evidence type="ECO:0000256" key="2">
    <source>
        <dbReference type="ARBA" id="ARBA00022692"/>
    </source>
</evidence>
<dbReference type="GO" id="GO:0016491">
    <property type="term" value="F:oxidoreductase activity"/>
    <property type="evidence" value="ECO:0007669"/>
    <property type="project" value="InterPro"/>
</dbReference>
<dbReference type="GO" id="GO:0008610">
    <property type="term" value="P:lipid biosynthetic process"/>
    <property type="evidence" value="ECO:0007669"/>
    <property type="project" value="InterPro"/>
</dbReference>
<sequence length="249" mass="27811">MSDPWLASALALWVALVFALERLAAAETPPPDNYRRIARNIGLGLIALTAAPLLLTLTGRLASGVEPLVPLAGLGLPAALLVQLLILDIWTYGMHRAYHELPFLWRFHAPHHLDDHLDASSAFRFHIGEILISAAMRLIPAFLFGIDAATLLLFEAILTANAVFHHSNIRLPARLERWLSLLIVTPSIHWMHHHKKRTDTDSNYTAILSIWDRVFGSRNPEPRRIGMAIGVEGEHDLSFGKLLAYPFVR</sequence>
<dbReference type="InterPro" id="IPR006694">
    <property type="entry name" value="Fatty_acid_hydroxylase"/>
</dbReference>
<name>A0A3D9FIA2_9SPHN</name>
<evidence type="ECO:0000256" key="3">
    <source>
        <dbReference type="ARBA" id="ARBA00022989"/>
    </source>
</evidence>
<dbReference type="PANTHER" id="PTHR11863">
    <property type="entry name" value="STEROL DESATURASE"/>
    <property type="match status" value="1"/>
</dbReference>
<proteinExistence type="predicted"/>
<keyword evidence="8" id="KW-1185">Reference proteome</keyword>
<evidence type="ECO:0000256" key="1">
    <source>
        <dbReference type="ARBA" id="ARBA00004370"/>
    </source>
</evidence>
<dbReference type="GO" id="GO:0005506">
    <property type="term" value="F:iron ion binding"/>
    <property type="evidence" value="ECO:0007669"/>
    <property type="project" value="InterPro"/>
</dbReference>
<dbReference type="Proteomes" id="UP000256310">
    <property type="component" value="Unassembled WGS sequence"/>
</dbReference>
<keyword evidence="4 5" id="KW-0472">Membrane</keyword>
<comment type="subcellular location">
    <subcellularLocation>
        <location evidence="1">Membrane</location>
    </subcellularLocation>
</comment>
<dbReference type="AlphaFoldDB" id="A0A3D9FIA2"/>
<evidence type="ECO:0000313" key="8">
    <source>
        <dbReference type="Proteomes" id="UP000256310"/>
    </source>
</evidence>
<feature type="transmembrane region" description="Helical" evidence="5">
    <location>
        <begin position="71"/>
        <end position="93"/>
    </location>
</feature>
<organism evidence="7 8">
    <name type="scientific">Parasphingopyxis lamellibrachiae</name>
    <dbReference type="NCBI Taxonomy" id="680125"/>
    <lineage>
        <taxon>Bacteria</taxon>
        <taxon>Pseudomonadati</taxon>
        <taxon>Pseudomonadota</taxon>
        <taxon>Alphaproteobacteria</taxon>
        <taxon>Sphingomonadales</taxon>
        <taxon>Sphingomonadaceae</taxon>
        <taxon>Parasphingopyxis</taxon>
    </lineage>
</organism>
<evidence type="ECO:0000313" key="7">
    <source>
        <dbReference type="EMBL" id="RED16816.1"/>
    </source>
</evidence>
<dbReference type="RefSeq" id="WP_116236183.1">
    <property type="nucleotide sequence ID" value="NZ_QRDP01000004.1"/>
</dbReference>
<feature type="domain" description="Fatty acid hydroxylase" evidence="6">
    <location>
        <begin position="81"/>
        <end position="217"/>
    </location>
</feature>
<keyword evidence="3 5" id="KW-1133">Transmembrane helix</keyword>
<dbReference type="GO" id="GO:0016020">
    <property type="term" value="C:membrane"/>
    <property type="evidence" value="ECO:0007669"/>
    <property type="project" value="UniProtKB-SubCell"/>
</dbReference>